<dbReference type="AlphaFoldDB" id="A0A4C1X7Y3"/>
<sequence>MKQLFALGFVQIRTVIGSGITIESGTEIKIGTGVENECGIGIRIKSVTESESKARPGVRLTSIDTKDEKMHSISMLTELKTLISWASHPRERAEQRVPDQLVSINSYYLLEC</sequence>
<name>A0A4C1X7Y3_EUMVA</name>
<evidence type="ECO:0000313" key="1">
    <source>
        <dbReference type="EMBL" id="GBP59906.1"/>
    </source>
</evidence>
<dbReference type="Proteomes" id="UP000299102">
    <property type="component" value="Unassembled WGS sequence"/>
</dbReference>
<organism evidence="1 2">
    <name type="scientific">Eumeta variegata</name>
    <name type="common">Bagworm moth</name>
    <name type="synonym">Eumeta japonica</name>
    <dbReference type="NCBI Taxonomy" id="151549"/>
    <lineage>
        <taxon>Eukaryota</taxon>
        <taxon>Metazoa</taxon>
        <taxon>Ecdysozoa</taxon>
        <taxon>Arthropoda</taxon>
        <taxon>Hexapoda</taxon>
        <taxon>Insecta</taxon>
        <taxon>Pterygota</taxon>
        <taxon>Neoptera</taxon>
        <taxon>Endopterygota</taxon>
        <taxon>Lepidoptera</taxon>
        <taxon>Glossata</taxon>
        <taxon>Ditrysia</taxon>
        <taxon>Tineoidea</taxon>
        <taxon>Psychidae</taxon>
        <taxon>Oiketicinae</taxon>
        <taxon>Eumeta</taxon>
    </lineage>
</organism>
<accession>A0A4C1X7Y3</accession>
<proteinExistence type="predicted"/>
<dbReference type="EMBL" id="BGZK01000773">
    <property type="protein sequence ID" value="GBP59906.1"/>
    <property type="molecule type" value="Genomic_DNA"/>
</dbReference>
<evidence type="ECO:0000313" key="2">
    <source>
        <dbReference type="Proteomes" id="UP000299102"/>
    </source>
</evidence>
<reference evidence="1 2" key="1">
    <citation type="journal article" date="2019" name="Commun. Biol.">
        <title>The bagworm genome reveals a unique fibroin gene that provides high tensile strength.</title>
        <authorList>
            <person name="Kono N."/>
            <person name="Nakamura H."/>
            <person name="Ohtoshi R."/>
            <person name="Tomita M."/>
            <person name="Numata K."/>
            <person name="Arakawa K."/>
        </authorList>
    </citation>
    <scope>NUCLEOTIDE SEQUENCE [LARGE SCALE GENOMIC DNA]</scope>
</reference>
<keyword evidence="2" id="KW-1185">Reference proteome</keyword>
<gene>
    <name evidence="1" type="ORF">EVAR_44582_1</name>
</gene>
<comment type="caution">
    <text evidence="1">The sequence shown here is derived from an EMBL/GenBank/DDBJ whole genome shotgun (WGS) entry which is preliminary data.</text>
</comment>
<protein>
    <submittedName>
        <fullName evidence="1">Uncharacterized protein</fullName>
    </submittedName>
</protein>